<evidence type="ECO:0000313" key="1">
    <source>
        <dbReference type="EMBL" id="ARU01106.1"/>
    </source>
</evidence>
<dbReference type="Proteomes" id="UP000195273">
    <property type="component" value="Chromosome"/>
</dbReference>
<dbReference type="EMBL" id="CP021431">
    <property type="protein sequence ID" value="ARU01106.1"/>
    <property type="molecule type" value="Genomic_DNA"/>
</dbReference>
<name>A0A1Y0EBX5_9RHOB</name>
<gene>
    <name evidence="1" type="ORF">LOKVESSMR4R_01793</name>
</gene>
<dbReference type="KEGG" id="lvs:LOKVESSMR4R_01793"/>
<proteinExistence type="predicted"/>
<sequence length="52" mass="6368">MANEHLRCNTDDYANNVQYLRVWWLGNNYDKYHNLHTVFTVMSVHTHCNEIW</sequence>
<protein>
    <submittedName>
        <fullName evidence="1">Uncharacterized protein</fullName>
    </submittedName>
</protein>
<evidence type="ECO:0000313" key="2">
    <source>
        <dbReference type="Proteomes" id="UP000195273"/>
    </source>
</evidence>
<organism evidence="1 2">
    <name type="scientific">Yoonia vestfoldensis</name>
    <dbReference type="NCBI Taxonomy" id="245188"/>
    <lineage>
        <taxon>Bacteria</taxon>
        <taxon>Pseudomonadati</taxon>
        <taxon>Pseudomonadota</taxon>
        <taxon>Alphaproteobacteria</taxon>
        <taxon>Rhodobacterales</taxon>
        <taxon>Paracoccaceae</taxon>
        <taxon>Yoonia</taxon>
    </lineage>
</organism>
<accession>A0A1Y0EBX5</accession>
<dbReference type="AlphaFoldDB" id="A0A1Y0EBX5"/>
<reference evidence="1 2" key="1">
    <citation type="submission" date="2017-05" db="EMBL/GenBank/DDBJ databases">
        <title>Genome Sequence of Loktanella vestfoldensis Strain SMR4r Isolated from a Culture of the Diatom Skeletonema marinoi.</title>
        <authorList>
            <person name="Topel M."/>
            <person name="Pinder M.I.M."/>
            <person name="Johansson O.N."/>
            <person name="Kourtchenko O."/>
            <person name="Godhe A."/>
            <person name="Clarke A.K."/>
        </authorList>
    </citation>
    <scope>NUCLEOTIDE SEQUENCE [LARGE SCALE GENOMIC DNA]</scope>
    <source>
        <strain evidence="1 2">SMR4r</strain>
    </source>
</reference>
<keyword evidence="2" id="KW-1185">Reference proteome</keyword>